<gene>
    <name evidence="1" type="ORF">EVAR_81010_1</name>
</gene>
<name>A0A4C1T836_EUMVA</name>
<dbReference type="AlphaFoldDB" id="A0A4C1T836"/>
<protein>
    <submittedName>
        <fullName evidence="1">Uncharacterized protein</fullName>
    </submittedName>
</protein>
<dbReference type="Proteomes" id="UP000299102">
    <property type="component" value="Unassembled WGS sequence"/>
</dbReference>
<sequence>MGRYCDDGPLTSSAQRRLVTGRRVRLVLPQLAYRVVGNWVGTVDMSQGSLFPGRVAIGTLYAAAAFLKDKPVSIAFNAFAKSLGQSGRSLFCLYEPHSTDIVFGRRHRRTSLTQFANGRQKRHGRLTLSNNRRQQWVRRRQMARLGEARRTSDSTAMGVLRRKSCQENGRRPKERRHPGQKMLIHPIAFEHKILNSIYLSY</sequence>
<organism evidence="1 2">
    <name type="scientific">Eumeta variegata</name>
    <name type="common">Bagworm moth</name>
    <name type="synonym">Eumeta japonica</name>
    <dbReference type="NCBI Taxonomy" id="151549"/>
    <lineage>
        <taxon>Eukaryota</taxon>
        <taxon>Metazoa</taxon>
        <taxon>Ecdysozoa</taxon>
        <taxon>Arthropoda</taxon>
        <taxon>Hexapoda</taxon>
        <taxon>Insecta</taxon>
        <taxon>Pterygota</taxon>
        <taxon>Neoptera</taxon>
        <taxon>Endopterygota</taxon>
        <taxon>Lepidoptera</taxon>
        <taxon>Glossata</taxon>
        <taxon>Ditrysia</taxon>
        <taxon>Tineoidea</taxon>
        <taxon>Psychidae</taxon>
        <taxon>Oiketicinae</taxon>
        <taxon>Eumeta</taxon>
    </lineage>
</organism>
<evidence type="ECO:0000313" key="2">
    <source>
        <dbReference type="Proteomes" id="UP000299102"/>
    </source>
</evidence>
<accession>A0A4C1T836</accession>
<comment type="caution">
    <text evidence="1">The sequence shown here is derived from an EMBL/GenBank/DDBJ whole genome shotgun (WGS) entry which is preliminary data.</text>
</comment>
<proteinExistence type="predicted"/>
<evidence type="ECO:0000313" key="1">
    <source>
        <dbReference type="EMBL" id="GBP09710.1"/>
    </source>
</evidence>
<keyword evidence="2" id="KW-1185">Reference proteome</keyword>
<reference evidence="1 2" key="1">
    <citation type="journal article" date="2019" name="Commun. Biol.">
        <title>The bagworm genome reveals a unique fibroin gene that provides high tensile strength.</title>
        <authorList>
            <person name="Kono N."/>
            <person name="Nakamura H."/>
            <person name="Ohtoshi R."/>
            <person name="Tomita M."/>
            <person name="Numata K."/>
            <person name="Arakawa K."/>
        </authorList>
    </citation>
    <scope>NUCLEOTIDE SEQUENCE [LARGE SCALE GENOMIC DNA]</scope>
</reference>
<dbReference type="EMBL" id="BGZK01000037">
    <property type="protein sequence ID" value="GBP09710.1"/>
    <property type="molecule type" value="Genomic_DNA"/>
</dbReference>